<feature type="domain" description="LDB19 N-terminal" evidence="1">
    <location>
        <begin position="127"/>
        <end position="296"/>
    </location>
</feature>
<evidence type="ECO:0000313" key="3">
    <source>
        <dbReference type="Proteomes" id="UP000777438"/>
    </source>
</evidence>
<dbReference type="Pfam" id="PF13002">
    <property type="entry name" value="LDB19"/>
    <property type="match status" value="1"/>
</dbReference>
<dbReference type="InterPro" id="IPR014752">
    <property type="entry name" value="Arrestin-like_C"/>
</dbReference>
<dbReference type="InterPro" id="IPR024391">
    <property type="entry name" value="LDB19_N"/>
</dbReference>
<name>A0A9P9AKJ2_9HYPO</name>
<organism evidence="2 3">
    <name type="scientific">Thelonectria olida</name>
    <dbReference type="NCBI Taxonomy" id="1576542"/>
    <lineage>
        <taxon>Eukaryota</taxon>
        <taxon>Fungi</taxon>
        <taxon>Dikarya</taxon>
        <taxon>Ascomycota</taxon>
        <taxon>Pezizomycotina</taxon>
        <taxon>Sordariomycetes</taxon>
        <taxon>Hypocreomycetidae</taxon>
        <taxon>Hypocreales</taxon>
        <taxon>Nectriaceae</taxon>
        <taxon>Thelonectria</taxon>
    </lineage>
</organism>
<dbReference type="EMBL" id="JAGPYM010000030">
    <property type="protein sequence ID" value="KAH6877231.1"/>
    <property type="molecule type" value="Genomic_DNA"/>
</dbReference>
<protein>
    <recommendedName>
        <fullName evidence="1">LDB19 N-terminal domain-containing protein</fullName>
    </recommendedName>
</protein>
<dbReference type="Gene3D" id="2.60.40.640">
    <property type="match status" value="1"/>
</dbReference>
<sequence>MANSNYLWNSKDPVFEESRPLHYSLVDRPVHYLPMTTTDLLELFNSKRSLPRYQPLSSKHDHADNISSVHISWTIETPSIILFDRGEQTTGALFSGVLFVHVENNAAEFRRLMVLLSVRLSRCCPPRYPVSHRWTECQTQSISVKKWDILGAPTMLQPGLHRFPFFHFIPGSVPATVDTPSFSISYDVEAAGTVAPAANDKSMTKELELKNSIIINRYFPSPKPLCRFHAELPPLNARVTALYDGVVEPRGEKQVTIHLSNLQSYNQTFRELESWRLKKVSWRFEETIQSRFPPCKHSPPAKNATNDIDIDVRVLSKGALHKGWETGDSSRKDAVDLTFSYFIDRKISIYEWNYACDVQYFHGVEVKHSLNVEMLFAQETATEGHPNLATPSGTGHVHRLSLDVVLTGNHGKHISWEEEAPPPYLGPAS</sequence>
<evidence type="ECO:0000313" key="2">
    <source>
        <dbReference type="EMBL" id="KAH6877231.1"/>
    </source>
</evidence>
<evidence type="ECO:0000259" key="1">
    <source>
        <dbReference type="Pfam" id="PF13002"/>
    </source>
</evidence>
<reference evidence="2 3" key="1">
    <citation type="journal article" date="2021" name="Nat. Commun.">
        <title>Genetic determinants of endophytism in the Arabidopsis root mycobiome.</title>
        <authorList>
            <person name="Mesny F."/>
            <person name="Miyauchi S."/>
            <person name="Thiergart T."/>
            <person name="Pickel B."/>
            <person name="Atanasova L."/>
            <person name="Karlsson M."/>
            <person name="Huettel B."/>
            <person name="Barry K.W."/>
            <person name="Haridas S."/>
            <person name="Chen C."/>
            <person name="Bauer D."/>
            <person name="Andreopoulos W."/>
            <person name="Pangilinan J."/>
            <person name="LaButti K."/>
            <person name="Riley R."/>
            <person name="Lipzen A."/>
            <person name="Clum A."/>
            <person name="Drula E."/>
            <person name="Henrissat B."/>
            <person name="Kohler A."/>
            <person name="Grigoriev I.V."/>
            <person name="Martin F.M."/>
            <person name="Hacquard S."/>
        </authorList>
    </citation>
    <scope>NUCLEOTIDE SEQUENCE [LARGE SCALE GENOMIC DNA]</scope>
    <source>
        <strain evidence="2 3">MPI-CAGE-CH-0241</strain>
    </source>
</reference>
<dbReference type="Proteomes" id="UP000777438">
    <property type="component" value="Unassembled WGS sequence"/>
</dbReference>
<keyword evidence="3" id="KW-1185">Reference proteome</keyword>
<proteinExistence type="predicted"/>
<gene>
    <name evidence="2" type="ORF">B0T10DRAFT_464623</name>
</gene>
<dbReference type="AlphaFoldDB" id="A0A9P9AKJ2"/>
<accession>A0A9P9AKJ2</accession>
<comment type="caution">
    <text evidence="2">The sequence shown here is derived from an EMBL/GenBank/DDBJ whole genome shotgun (WGS) entry which is preliminary data.</text>
</comment>
<dbReference type="OrthoDB" id="3832628at2759"/>